<dbReference type="InterPro" id="IPR008983">
    <property type="entry name" value="Tumour_necrosis_fac-like_dom"/>
</dbReference>
<dbReference type="Gene3D" id="2.60.120.40">
    <property type="match status" value="1"/>
</dbReference>
<evidence type="ECO:0000313" key="1">
    <source>
        <dbReference type="EMBL" id="SEW47299.1"/>
    </source>
</evidence>
<proteinExistence type="predicted"/>
<protein>
    <recommendedName>
        <fullName evidence="3">C1q domain-containing protein</fullName>
    </recommendedName>
</protein>
<keyword evidence="2" id="KW-1185">Reference proteome</keyword>
<evidence type="ECO:0008006" key="3">
    <source>
        <dbReference type="Google" id="ProtNLM"/>
    </source>
</evidence>
<organism evidence="1 2">
    <name type="scientific">Chryseobacterium wanjuense</name>
    <dbReference type="NCBI Taxonomy" id="356305"/>
    <lineage>
        <taxon>Bacteria</taxon>
        <taxon>Pseudomonadati</taxon>
        <taxon>Bacteroidota</taxon>
        <taxon>Flavobacteriia</taxon>
        <taxon>Flavobacteriales</taxon>
        <taxon>Weeksellaceae</taxon>
        <taxon>Chryseobacterium group</taxon>
        <taxon>Chryseobacterium</taxon>
    </lineage>
</organism>
<accession>A0A1I0RZQ2</accession>
<reference evidence="2" key="1">
    <citation type="submission" date="2016-10" db="EMBL/GenBank/DDBJ databases">
        <authorList>
            <person name="Varghese N."/>
            <person name="Submissions S."/>
        </authorList>
    </citation>
    <scope>NUCLEOTIDE SEQUENCE [LARGE SCALE GENOMIC DNA]</scope>
    <source>
        <strain evidence="2">DSM 17724</strain>
    </source>
</reference>
<sequence>MKEKFVTLSFIIAPLFIFSQVGINTPNPQNIFHVDGANDNPSTGVPGSLQQANDVIITSAGSVGIGTTVPAQKLDINNGNVNGAIKITDGTQGANKVLMSDANGVGTWNALAGSWLGLLRAGAATTVPSKIDFTAGTVVGQGGAVDITADTVSVPVSGLYEITISGWSQGTTSPYLTTWSIRKNGTEIASPHYGSPIASMGTDVSTTNFFTLNSGDVISLFLSDTFNPAAAAGIAQKVSMAVKLIR</sequence>
<dbReference type="AlphaFoldDB" id="A0A1I0RZQ2"/>
<evidence type="ECO:0000313" key="2">
    <source>
        <dbReference type="Proteomes" id="UP000199469"/>
    </source>
</evidence>
<name>A0A1I0RZQ2_9FLAO</name>
<dbReference type="EMBL" id="FOIU01000003">
    <property type="protein sequence ID" value="SEW47299.1"/>
    <property type="molecule type" value="Genomic_DNA"/>
</dbReference>
<dbReference type="Proteomes" id="UP000199469">
    <property type="component" value="Unassembled WGS sequence"/>
</dbReference>
<gene>
    <name evidence="1" type="ORF">SAMN05421841_3491</name>
</gene>